<dbReference type="RefSeq" id="WP_077866177.1">
    <property type="nucleotide sequence ID" value="NZ_LZYZ01000006.1"/>
</dbReference>
<dbReference type="InterPro" id="IPR010611">
    <property type="entry name" value="3D_dom"/>
</dbReference>
<dbReference type="Pfam" id="PF06725">
    <property type="entry name" value="3D"/>
    <property type="match status" value="1"/>
</dbReference>
<evidence type="ECO:0000256" key="1">
    <source>
        <dbReference type="ARBA" id="ARBA00022729"/>
    </source>
</evidence>
<dbReference type="STRING" id="169679.CSACC_22000"/>
<dbReference type="InterPro" id="IPR036908">
    <property type="entry name" value="RlpA-like_sf"/>
</dbReference>
<accession>A0A1S8N1Z8</accession>
<proteinExistence type="predicted"/>
<organism evidence="3 4">
    <name type="scientific">Clostridium saccharobutylicum</name>
    <dbReference type="NCBI Taxonomy" id="169679"/>
    <lineage>
        <taxon>Bacteria</taxon>
        <taxon>Bacillati</taxon>
        <taxon>Bacillota</taxon>
        <taxon>Clostridia</taxon>
        <taxon>Eubacteriales</taxon>
        <taxon>Clostridiaceae</taxon>
        <taxon>Clostridium</taxon>
    </lineage>
</organism>
<name>A0A1S8N1Z8_CLOSA</name>
<keyword evidence="1" id="KW-0732">Signal</keyword>
<comment type="caution">
    <text evidence="3">The sequence shown here is derived from an EMBL/GenBank/DDBJ whole genome shotgun (WGS) entry which is preliminary data.</text>
</comment>
<gene>
    <name evidence="3" type="primary">yocH_2</name>
    <name evidence="3" type="ORF">CLOSAC_30980</name>
</gene>
<reference evidence="3 4" key="1">
    <citation type="submission" date="2016-05" db="EMBL/GenBank/DDBJ databases">
        <title>Microbial solvent formation.</title>
        <authorList>
            <person name="Poehlein A."/>
            <person name="Montoya Solano J.D."/>
            <person name="Flitsch S."/>
            <person name="Krabben P."/>
            <person name="Duerre P."/>
            <person name="Daniel R."/>
        </authorList>
    </citation>
    <scope>NUCLEOTIDE SEQUENCE [LARGE SCALE GENOMIC DNA]</scope>
    <source>
        <strain evidence="3 4">L1-8</strain>
    </source>
</reference>
<feature type="domain" description="3D" evidence="2">
    <location>
        <begin position="74"/>
        <end position="134"/>
    </location>
</feature>
<evidence type="ECO:0000313" key="4">
    <source>
        <dbReference type="Proteomes" id="UP000191154"/>
    </source>
</evidence>
<dbReference type="GO" id="GO:0004553">
    <property type="term" value="F:hydrolase activity, hydrolyzing O-glycosyl compounds"/>
    <property type="evidence" value="ECO:0007669"/>
    <property type="project" value="InterPro"/>
</dbReference>
<dbReference type="GO" id="GO:0019867">
    <property type="term" value="C:outer membrane"/>
    <property type="evidence" value="ECO:0007669"/>
    <property type="project" value="InterPro"/>
</dbReference>
<dbReference type="PANTHER" id="PTHR39160:SF4">
    <property type="entry name" value="RESUSCITATION-PROMOTING FACTOR RPFB"/>
    <property type="match status" value="1"/>
</dbReference>
<protein>
    <submittedName>
        <fullName evidence="3">Cell wall-binding protein YocH</fullName>
    </submittedName>
</protein>
<dbReference type="AlphaFoldDB" id="A0A1S8N1Z8"/>
<sequence>MIKSYNWTKVMKKSIVVLTALSICLGTEFVLPGKAVKAQTANYDLICSSTAYTADAGSLTASGRAVERNPRRISTVAVDPDVIPLGSILYIQGYGYAVAADTGGAIKGNKIDVFFDNESDCDDWGVKTVKVTVLGDSTNS</sequence>
<dbReference type="Gene3D" id="2.40.40.10">
    <property type="entry name" value="RlpA-like domain"/>
    <property type="match status" value="1"/>
</dbReference>
<dbReference type="SUPFAM" id="SSF50685">
    <property type="entry name" value="Barwin-like endoglucanases"/>
    <property type="match status" value="1"/>
</dbReference>
<dbReference type="CDD" id="cd22786">
    <property type="entry name" value="DPBB_YuiC-like"/>
    <property type="match status" value="1"/>
</dbReference>
<evidence type="ECO:0000313" key="3">
    <source>
        <dbReference type="EMBL" id="OOM10477.1"/>
    </source>
</evidence>
<dbReference type="GO" id="GO:0009254">
    <property type="term" value="P:peptidoglycan turnover"/>
    <property type="evidence" value="ECO:0007669"/>
    <property type="project" value="InterPro"/>
</dbReference>
<dbReference type="EMBL" id="LZYZ01000006">
    <property type="protein sequence ID" value="OOM10477.1"/>
    <property type="molecule type" value="Genomic_DNA"/>
</dbReference>
<evidence type="ECO:0000259" key="2">
    <source>
        <dbReference type="Pfam" id="PF06725"/>
    </source>
</evidence>
<dbReference type="InterPro" id="IPR051933">
    <property type="entry name" value="Resuscitation_pf_RpfB"/>
</dbReference>
<dbReference type="Proteomes" id="UP000191154">
    <property type="component" value="Unassembled WGS sequence"/>
</dbReference>
<dbReference type="PANTHER" id="PTHR39160">
    <property type="entry name" value="CELL WALL-BINDING PROTEIN YOCH"/>
    <property type="match status" value="1"/>
</dbReference>